<accession>A0A0J6YPH7</accession>
<name>A0A0J6YPH7_COCIT</name>
<dbReference type="EMBL" id="DS028099">
    <property type="protein sequence ID" value="KMP09630.1"/>
    <property type="molecule type" value="Genomic_DNA"/>
</dbReference>
<organism evidence="2 3">
    <name type="scientific">Coccidioides immitis RMSCC 2394</name>
    <dbReference type="NCBI Taxonomy" id="404692"/>
    <lineage>
        <taxon>Eukaryota</taxon>
        <taxon>Fungi</taxon>
        <taxon>Dikarya</taxon>
        <taxon>Ascomycota</taxon>
        <taxon>Pezizomycotina</taxon>
        <taxon>Eurotiomycetes</taxon>
        <taxon>Eurotiomycetidae</taxon>
        <taxon>Onygenales</taxon>
        <taxon>Onygenaceae</taxon>
        <taxon>Coccidioides</taxon>
    </lineage>
</organism>
<feature type="region of interest" description="Disordered" evidence="1">
    <location>
        <begin position="74"/>
        <end position="102"/>
    </location>
</feature>
<proteinExistence type="predicted"/>
<dbReference type="Proteomes" id="UP000054565">
    <property type="component" value="Unassembled WGS sequence"/>
</dbReference>
<sequence>MARYPWHGVAEGASGAEFRRKSSGGRPSPRVSVRRFNWAHRVRFCARWIPCMTRTSRRNASFKLDHFSLLQPKSGQSLAAQPPRAAKAVQRPRRCPWAGKKPVAITQPIQTSPLSKRKAFRCAKNPFIRAEKMCARSEISTVESEAGGDMS</sequence>
<reference evidence="3" key="1">
    <citation type="journal article" date="2010" name="Genome Res.">
        <title>Population genomic sequencing of Coccidioides fungi reveals recent hybridization and transposon control.</title>
        <authorList>
            <person name="Neafsey D.E."/>
            <person name="Barker B.M."/>
            <person name="Sharpton T.J."/>
            <person name="Stajich J.E."/>
            <person name="Park D.J."/>
            <person name="Whiston E."/>
            <person name="Hung C.-Y."/>
            <person name="McMahan C."/>
            <person name="White J."/>
            <person name="Sykes S."/>
            <person name="Heiman D."/>
            <person name="Young S."/>
            <person name="Zeng Q."/>
            <person name="Abouelleil A."/>
            <person name="Aftuck L."/>
            <person name="Bessette D."/>
            <person name="Brown A."/>
            <person name="FitzGerald M."/>
            <person name="Lui A."/>
            <person name="Macdonald J.P."/>
            <person name="Priest M."/>
            <person name="Orbach M.J."/>
            <person name="Galgiani J.N."/>
            <person name="Kirkland T.N."/>
            <person name="Cole G.T."/>
            <person name="Birren B.W."/>
            <person name="Henn M.R."/>
            <person name="Taylor J.W."/>
            <person name="Rounsley S.D."/>
        </authorList>
    </citation>
    <scope>NUCLEOTIDE SEQUENCE [LARGE SCALE GENOMIC DNA]</scope>
    <source>
        <strain evidence="3">RMSCC 2394</strain>
    </source>
</reference>
<dbReference type="AlphaFoldDB" id="A0A0J6YPH7"/>
<evidence type="ECO:0000313" key="2">
    <source>
        <dbReference type="EMBL" id="KMP09630.1"/>
    </source>
</evidence>
<protein>
    <submittedName>
        <fullName evidence="2">Uncharacterized protein</fullName>
    </submittedName>
</protein>
<evidence type="ECO:0000256" key="1">
    <source>
        <dbReference type="SAM" id="MobiDB-lite"/>
    </source>
</evidence>
<evidence type="ECO:0000313" key="3">
    <source>
        <dbReference type="Proteomes" id="UP000054565"/>
    </source>
</evidence>
<gene>
    <name evidence="2" type="ORF">CIRG_09800</name>
</gene>